<gene>
    <name evidence="1" type="ORF">UFOVP1636_240</name>
</gene>
<protein>
    <submittedName>
        <fullName evidence="1">Uncharacterized protein</fullName>
    </submittedName>
</protein>
<evidence type="ECO:0000313" key="1">
    <source>
        <dbReference type="EMBL" id="CAB4221307.1"/>
    </source>
</evidence>
<accession>A0A6J5T408</accession>
<organism evidence="1">
    <name type="scientific">uncultured Caudovirales phage</name>
    <dbReference type="NCBI Taxonomy" id="2100421"/>
    <lineage>
        <taxon>Viruses</taxon>
        <taxon>Duplodnaviria</taxon>
        <taxon>Heunggongvirae</taxon>
        <taxon>Uroviricota</taxon>
        <taxon>Caudoviricetes</taxon>
        <taxon>Peduoviridae</taxon>
        <taxon>Maltschvirus</taxon>
        <taxon>Maltschvirus maltsch</taxon>
    </lineage>
</organism>
<proteinExistence type="predicted"/>
<sequence length="162" mass="17831">MPADEQIEQPEIHINTAKSIIDNNQAELVRANDIIDKIDAALPQVSDLDSADDELDELSNIAREKFEDLMSLGMNVEARFSGTILQTAGVLLGHAITAKQAKIDKKLRMIDLQLKKMRLDQASDSKNSDPRLPTIDGQATVIDRNQLLAQILESSKAAKSVK</sequence>
<reference evidence="1" key="1">
    <citation type="submission" date="2020-05" db="EMBL/GenBank/DDBJ databases">
        <authorList>
            <person name="Chiriac C."/>
            <person name="Salcher M."/>
            <person name="Ghai R."/>
            <person name="Kavagutti S V."/>
        </authorList>
    </citation>
    <scope>NUCLEOTIDE SEQUENCE</scope>
</reference>
<name>A0A6J5T408_9CAUD</name>
<dbReference type="EMBL" id="LR797503">
    <property type="protein sequence ID" value="CAB4221307.1"/>
    <property type="molecule type" value="Genomic_DNA"/>
</dbReference>